<gene>
    <name evidence="3" type="ORF">Clacol_009908</name>
</gene>
<feature type="compositionally biased region" description="Low complexity" evidence="1">
    <location>
        <begin position="158"/>
        <end position="267"/>
    </location>
</feature>
<comment type="caution">
    <text evidence="3">The sequence shown here is derived from an EMBL/GenBank/DDBJ whole genome shotgun (WGS) entry which is preliminary data.</text>
</comment>
<evidence type="ECO:0000256" key="2">
    <source>
        <dbReference type="SAM" id="SignalP"/>
    </source>
</evidence>
<dbReference type="PANTHER" id="PTHR40633:SF1">
    <property type="entry name" value="GPI ANCHORED SERINE-THREONINE RICH PROTEIN (AFU_ORTHOLOGUE AFUA_1G03630)"/>
    <property type="match status" value="1"/>
</dbReference>
<feature type="signal peptide" evidence="2">
    <location>
        <begin position="1"/>
        <end position="19"/>
    </location>
</feature>
<dbReference type="Proteomes" id="UP001050691">
    <property type="component" value="Unassembled WGS sequence"/>
</dbReference>
<evidence type="ECO:0000313" key="3">
    <source>
        <dbReference type="EMBL" id="GJJ15630.1"/>
    </source>
</evidence>
<protein>
    <submittedName>
        <fullName evidence="3">Uncharacterized protein</fullName>
    </submittedName>
</protein>
<proteinExistence type="predicted"/>
<evidence type="ECO:0000313" key="4">
    <source>
        <dbReference type="Proteomes" id="UP001050691"/>
    </source>
</evidence>
<name>A0AAV5AMI0_9AGAM</name>
<accession>A0AAV5AMI0</accession>
<keyword evidence="4" id="KW-1185">Reference proteome</keyword>
<evidence type="ECO:0000256" key="1">
    <source>
        <dbReference type="SAM" id="MobiDB-lite"/>
    </source>
</evidence>
<keyword evidence="2" id="KW-0732">Signal</keyword>
<dbReference type="InterPro" id="IPR052982">
    <property type="entry name" value="SRP1/TIP1-like"/>
</dbReference>
<dbReference type="AlphaFoldDB" id="A0AAV5AMI0"/>
<reference evidence="3" key="1">
    <citation type="submission" date="2021-10" db="EMBL/GenBank/DDBJ databases">
        <title>De novo Genome Assembly of Clathrus columnatus (Basidiomycota, Fungi) Using Illumina and Nanopore Sequence Data.</title>
        <authorList>
            <person name="Ogiso-Tanaka E."/>
            <person name="Itagaki H."/>
            <person name="Hosoya T."/>
            <person name="Hosaka K."/>
        </authorList>
    </citation>
    <scope>NUCLEOTIDE SEQUENCE</scope>
    <source>
        <strain evidence="3">MO-923</strain>
    </source>
</reference>
<dbReference type="PANTHER" id="PTHR40633">
    <property type="entry name" value="MATRIX PROTEIN, PUTATIVE (AFU_ORTHOLOGUE AFUA_8G05410)-RELATED"/>
    <property type="match status" value="1"/>
</dbReference>
<feature type="region of interest" description="Disordered" evidence="1">
    <location>
        <begin position="120"/>
        <end position="268"/>
    </location>
</feature>
<dbReference type="EMBL" id="BPWL01000011">
    <property type="protein sequence ID" value="GJJ15630.1"/>
    <property type="molecule type" value="Genomic_DNA"/>
</dbReference>
<feature type="chain" id="PRO_5043910180" evidence="2">
    <location>
        <begin position="20"/>
        <end position="294"/>
    </location>
</feature>
<sequence>MLKFVSIFVVATLWGPCLAGPLGPLEPSEKFTQGGSLNMAWTPDTTGAWKNTNIELMTGDNFDMIHLTTLASIDGTDATKTTLTVPCPSVTPHSAIYFLQYSAPGQVAWTGRIAIVGSDGTTIPPPNSTQPDGSDIPWGIGMLVPPSFPGTPPPSTAPPGQIDASGSSGSTGAETSSSNSSSGASSSSSSSSVTEGLGASVPSSSGSSSSPVTPTAVGPLPGETTPASGSGSTQPTSGSDTDSNSNSNSNSSSSSNSTTPTNTPKSNAFSLTHALSSLTPMSIFIAILSLGTGL</sequence>
<organism evidence="3 4">
    <name type="scientific">Clathrus columnatus</name>
    <dbReference type="NCBI Taxonomy" id="1419009"/>
    <lineage>
        <taxon>Eukaryota</taxon>
        <taxon>Fungi</taxon>
        <taxon>Dikarya</taxon>
        <taxon>Basidiomycota</taxon>
        <taxon>Agaricomycotina</taxon>
        <taxon>Agaricomycetes</taxon>
        <taxon>Phallomycetidae</taxon>
        <taxon>Phallales</taxon>
        <taxon>Clathraceae</taxon>
        <taxon>Clathrus</taxon>
    </lineage>
</organism>
<feature type="compositionally biased region" description="Pro residues" evidence="1">
    <location>
        <begin position="146"/>
        <end position="157"/>
    </location>
</feature>